<keyword evidence="3 6" id="KW-1133">Transmembrane helix</keyword>
<keyword evidence="6" id="KW-0813">Transport</keyword>
<dbReference type="Pfam" id="PF01061">
    <property type="entry name" value="ABC2_membrane"/>
    <property type="match status" value="1"/>
</dbReference>
<gene>
    <name evidence="8" type="ORF">ACFO8L_16325</name>
</gene>
<dbReference type="RefSeq" id="WP_262840459.1">
    <property type="nucleotide sequence ID" value="NZ_JANZYP010000001.1"/>
</dbReference>
<evidence type="ECO:0000259" key="7">
    <source>
        <dbReference type="PROSITE" id="PS51012"/>
    </source>
</evidence>
<evidence type="ECO:0000256" key="3">
    <source>
        <dbReference type="ARBA" id="ARBA00022989"/>
    </source>
</evidence>
<evidence type="ECO:0000256" key="6">
    <source>
        <dbReference type="RuleBase" id="RU361157"/>
    </source>
</evidence>
<dbReference type="PIRSF" id="PIRSF006648">
    <property type="entry name" value="DrrB"/>
    <property type="match status" value="1"/>
</dbReference>
<comment type="caution">
    <text evidence="8">The sequence shown here is derived from an EMBL/GenBank/DDBJ whole genome shotgun (WGS) entry which is preliminary data.</text>
</comment>
<comment type="similarity">
    <text evidence="6">Belongs to the ABC-2 integral membrane protein family.</text>
</comment>
<feature type="transmembrane region" description="Helical" evidence="6">
    <location>
        <begin position="27"/>
        <end position="50"/>
    </location>
</feature>
<reference evidence="9" key="1">
    <citation type="journal article" date="2019" name="Int. J. Syst. Evol. Microbiol.">
        <title>The Global Catalogue of Microorganisms (GCM) 10K type strain sequencing project: providing services to taxonomists for standard genome sequencing and annotation.</title>
        <authorList>
            <consortium name="The Broad Institute Genomics Platform"/>
            <consortium name="The Broad Institute Genome Sequencing Center for Infectious Disease"/>
            <person name="Wu L."/>
            <person name="Ma J."/>
        </authorList>
    </citation>
    <scope>NUCLEOTIDE SEQUENCE [LARGE SCALE GENOMIC DNA]</scope>
    <source>
        <strain evidence="9">CCUG 49560</strain>
    </source>
</reference>
<feature type="transmembrane region" description="Helical" evidence="6">
    <location>
        <begin position="110"/>
        <end position="137"/>
    </location>
</feature>
<comment type="subcellular location">
    <subcellularLocation>
        <location evidence="6">Cell membrane</location>
        <topology evidence="6">Multi-pass membrane protein</topology>
    </subcellularLocation>
    <subcellularLocation>
        <location evidence="1">Membrane</location>
        <topology evidence="1">Multi-pass membrane protein</topology>
    </subcellularLocation>
</comment>
<sequence>MAVLATRVTSRSTLAVLERALTLYRRLWRTSVLSSFVLPVMFLVSIGVGVGGHVGQVGGTDYLSWIVPGVLASTAFQMAVGECTYPVLGDFKWVRAYHAMRATPVEPGDMVCGWLLYILIRVEISVAVFLVITASFGTLHSPLALLTPLVCALVALAVAAPTMAFAASVDQDSYFALLFRFVLIPSTLFGGVFFPVDRLPALIRPLAWLSPLWHGAELNRAATLGTAPPWPVAAHAGYLLVFAGAGIAWAFHAFRKRLQD</sequence>
<feature type="transmembrane region" description="Helical" evidence="6">
    <location>
        <begin position="232"/>
        <end position="254"/>
    </location>
</feature>
<name>A0ABV9EGG1_9ACTN</name>
<dbReference type="EMBL" id="JBHSFN010000009">
    <property type="protein sequence ID" value="MFC4587662.1"/>
    <property type="molecule type" value="Genomic_DNA"/>
</dbReference>
<evidence type="ECO:0000313" key="8">
    <source>
        <dbReference type="EMBL" id="MFC4587662.1"/>
    </source>
</evidence>
<evidence type="ECO:0000256" key="2">
    <source>
        <dbReference type="ARBA" id="ARBA00022692"/>
    </source>
</evidence>
<feature type="domain" description="ABC transmembrane type-2" evidence="7">
    <location>
        <begin position="30"/>
        <end position="257"/>
    </location>
</feature>
<dbReference type="Proteomes" id="UP001595891">
    <property type="component" value="Unassembled WGS sequence"/>
</dbReference>
<dbReference type="PRINTS" id="PR00164">
    <property type="entry name" value="ABC2TRNSPORT"/>
</dbReference>
<protein>
    <recommendedName>
        <fullName evidence="6">Transport permease protein</fullName>
    </recommendedName>
</protein>
<dbReference type="PANTHER" id="PTHR43229">
    <property type="entry name" value="NODULATION PROTEIN J"/>
    <property type="match status" value="1"/>
</dbReference>
<feature type="transmembrane region" description="Helical" evidence="6">
    <location>
        <begin position="143"/>
        <end position="167"/>
    </location>
</feature>
<keyword evidence="2 6" id="KW-0812">Transmembrane</keyword>
<evidence type="ECO:0000313" key="9">
    <source>
        <dbReference type="Proteomes" id="UP001595891"/>
    </source>
</evidence>
<evidence type="ECO:0000256" key="1">
    <source>
        <dbReference type="ARBA" id="ARBA00004141"/>
    </source>
</evidence>
<organism evidence="8 9">
    <name type="scientific">Sphaerisporangium corydalis</name>
    <dbReference type="NCBI Taxonomy" id="1441875"/>
    <lineage>
        <taxon>Bacteria</taxon>
        <taxon>Bacillati</taxon>
        <taxon>Actinomycetota</taxon>
        <taxon>Actinomycetes</taxon>
        <taxon>Streptosporangiales</taxon>
        <taxon>Streptosporangiaceae</taxon>
        <taxon>Sphaerisporangium</taxon>
    </lineage>
</organism>
<dbReference type="InterPro" id="IPR013525">
    <property type="entry name" value="ABC2_TM"/>
</dbReference>
<dbReference type="PANTHER" id="PTHR43229:SF2">
    <property type="entry name" value="NODULATION PROTEIN J"/>
    <property type="match status" value="1"/>
</dbReference>
<proteinExistence type="inferred from homology"/>
<evidence type="ECO:0000256" key="5">
    <source>
        <dbReference type="ARBA" id="ARBA00023251"/>
    </source>
</evidence>
<feature type="transmembrane region" description="Helical" evidence="6">
    <location>
        <begin position="62"/>
        <end position="89"/>
    </location>
</feature>
<keyword evidence="9" id="KW-1185">Reference proteome</keyword>
<keyword evidence="5" id="KW-0046">Antibiotic resistance</keyword>
<dbReference type="InterPro" id="IPR051784">
    <property type="entry name" value="Nod_factor_ABC_transporter"/>
</dbReference>
<dbReference type="InterPro" id="IPR047817">
    <property type="entry name" value="ABC2_TM_bact-type"/>
</dbReference>
<keyword evidence="6" id="KW-1003">Cell membrane</keyword>
<keyword evidence="4 6" id="KW-0472">Membrane</keyword>
<dbReference type="InterPro" id="IPR000412">
    <property type="entry name" value="ABC_2_transport"/>
</dbReference>
<feature type="transmembrane region" description="Helical" evidence="6">
    <location>
        <begin position="174"/>
        <end position="196"/>
    </location>
</feature>
<accession>A0ABV9EGG1</accession>
<evidence type="ECO:0000256" key="4">
    <source>
        <dbReference type="ARBA" id="ARBA00023136"/>
    </source>
</evidence>
<dbReference type="PROSITE" id="PS51012">
    <property type="entry name" value="ABC_TM2"/>
    <property type="match status" value="1"/>
</dbReference>